<keyword evidence="1 8" id="KW-0963">Cytoplasm</keyword>
<feature type="binding site" evidence="8">
    <location>
        <position position="167"/>
    </location>
    <ligand>
        <name>substrate</name>
    </ligand>
</feature>
<dbReference type="PRINTS" id="PR00789">
    <property type="entry name" value="OSIALOPTASE"/>
</dbReference>
<name>A0AAW9RVK7_9BACT</name>
<feature type="binding site" evidence="8">
    <location>
        <position position="184"/>
    </location>
    <ligand>
        <name>substrate</name>
    </ligand>
</feature>
<evidence type="ECO:0000256" key="5">
    <source>
        <dbReference type="ARBA" id="ARBA00023004"/>
    </source>
</evidence>
<evidence type="ECO:0000256" key="6">
    <source>
        <dbReference type="ARBA" id="ARBA00023315"/>
    </source>
</evidence>
<dbReference type="InterPro" id="IPR022450">
    <property type="entry name" value="TsaD"/>
</dbReference>
<dbReference type="PANTHER" id="PTHR11735:SF6">
    <property type="entry name" value="TRNA N6-ADENOSINE THREONYLCARBAMOYLTRANSFERASE, MITOCHONDRIAL"/>
    <property type="match status" value="1"/>
</dbReference>
<dbReference type="SUPFAM" id="SSF53067">
    <property type="entry name" value="Actin-like ATPase domain"/>
    <property type="match status" value="2"/>
</dbReference>
<dbReference type="AlphaFoldDB" id="A0AAW9RVK7"/>
<comment type="catalytic activity">
    <reaction evidence="7 8">
        <text>L-threonylcarbamoyladenylate + adenosine(37) in tRNA = N(6)-L-threonylcarbamoyladenosine(37) in tRNA + AMP + H(+)</text>
        <dbReference type="Rhea" id="RHEA:37059"/>
        <dbReference type="Rhea" id="RHEA-COMP:10162"/>
        <dbReference type="Rhea" id="RHEA-COMP:10163"/>
        <dbReference type="ChEBI" id="CHEBI:15378"/>
        <dbReference type="ChEBI" id="CHEBI:73682"/>
        <dbReference type="ChEBI" id="CHEBI:74411"/>
        <dbReference type="ChEBI" id="CHEBI:74418"/>
        <dbReference type="ChEBI" id="CHEBI:456215"/>
        <dbReference type="EC" id="2.3.1.234"/>
    </reaction>
</comment>
<keyword evidence="5 8" id="KW-0408">Iron</keyword>
<accession>A0AAW9RVK7</accession>
<dbReference type="GO" id="GO:0061711">
    <property type="term" value="F:tRNA N(6)-L-threonylcarbamoyladenine synthase activity"/>
    <property type="evidence" value="ECO:0007669"/>
    <property type="project" value="UniProtKB-EC"/>
</dbReference>
<dbReference type="GO" id="GO:0005737">
    <property type="term" value="C:cytoplasm"/>
    <property type="evidence" value="ECO:0007669"/>
    <property type="project" value="UniProtKB-SubCell"/>
</dbReference>
<evidence type="ECO:0000256" key="1">
    <source>
        <dbReference type="ARBA" id="ARBA00022490"/>
    </source>
</evidence>
<dbReference type="GO" id="GO:0002949">
    <property type="term" value="P:tRNA threonylcarbamoyladenosine modification"/>
    <property type="evidence" value="ECO:0007669"/>
    <property type="project" value="UniProtKB-UniRule"/>
</dbReference>
<dbReference type="EC" id="2.3.1.234" evidence="8"/>
<reference evidence="10 11" key="1">
    <citation type="submission" date="2024-04" db="EMBL/GenBank/DDBJ databases">
        <title>Novel genus in family Flammeovirgaceae.</title>
        <authorList>
            <person name="Nguyen T.H."/>
            <person name="Vuong T.Q."/>
            <person name="Le H."/>
            <person name="Kim S.-G."/>
        </authorList>
    </citation>
    <scope>NUCLEOTIDE SEQUENCE [LARGE SCALE GENOMIC DNA]</scope>
    <source>
        <strain evidence="10 11">JCM 23209</strain>
    </source>
</reference>
<comment type="caution">
    <text evidence="10">The sequence shown here is derived from an EMBL/GenBank/DDBJ whole genome shotgun (WGS) entry which is preliminary data.</text>
</comment>
<dbReference type="EMBL" id="JBDKWZ010000007">
    <property type="protein sequence ID" value="MEN7548907.1"/>
    <property type="molecule type" value="Genomic_DNA"/>
</dbReference>
<feature type="binding site" evidence="8">
    <location>
        <position position="303"/>
    </location>
    <ligand>
        <name>Fe cation</name>
        <dbReference type="ChEBI" id="CHEBI:24875"/>
    </ligand>
</feature>
<dbReference type="HAMAP" id="MF_01445">
    <property type="entry name" value="TsaD"/>
    <property type="match status" value="1"/>
</dbReference>
<dbReference type="InterPro" id="IPR000905">
    <property type="entry name" value="Gcp-like_dom"/>
</dbReference>
<keyword evidence="11" id="KW-1185">Reference proteome</keyword>
<feature type="domain" description="Gcp-like" evidence="9">
    <location>
        <begin position="24"/>
        <end position="309"/>
    </location>
</feature>
<organism evidence="10 11">
    <name type="scientific">Rapidithrix thailandica</name>
    <dbReference type="NCBI Taxonomy" id="413964"/>
    <lineage>
        <taxon>Bacteria</taxon>
        <taxon>Pseudomonadati</taxon>
        <taxon>Bacteroidota</taxon>
        <taxon>Cytophagia</taxon>
        <taxon>Cytophagales</taxon>
        <taxon>Flammeovirgaceae</taxon>
        <taxon>Rapidithrix</taxon>
    </lineage>
</organism>
<dbReference type="Gene3D" id="3.30.420.40">
    <property type="match status" value="2"/>
</dbReference>
<comment type="cofactor">
    <cofactor evidence="8">
        <name>Fe(2+)</name>
        <dbReference type="ChEBI" id="CHEBI:29033"/>
    </cofactor>
    <text evidence="8">Binds 1 Fe(2+) ion per subunit.</text>
</comment>
<dbReference type="PROSITE" id="PS01016">
    <property type="entry name" value="GLYCOPROTEASE"/>
    <property type="match status" value="1"/>
</dbReference>
<protein>
    <recommendedName>
        <fullName evidence="8">tRNA N6-adenosine threonylcarbamoyltransferase</fullName>
        <ecNumber evidence="8">2.3.1.234</ecNumber>
    </recommendedName>
    <alternativeName>
        <fullName evidence="8">N6-L-threonylcarbamoyladenine synthase</fullName>
        <shortName evidence="8">t(6)A synthase</shortName>
    </alternativeName>
    <alternativeName>
        <fullName evidence="8">t(6)A37 threonylcarbamoyladenosine biosynthesis protein TsaD</fullName>
    </alternativeName>
    <alternativeName>
        <fullName evidence="8">tRNA threonylcarbamoyladenosine biosynthesis protein TsaD</fullName>
    </alternativeName>
</protein>
<dbReference type="NCBIfam" id="TIGR03723">
    <property type="entry name" value="T6A_TsaD_YgjD"/>
    <property type="match status" value="1"/>
</dbReference>
<evidence type="ECO:0000259" key="9">
    <source>
        <dbReference type="Pfam" id="PF00814"/>
    </source>
</evidence>
<feature type="binding site" evidence="8">
    <location>
        <position position="275"/>
    </location>
    <ligand>
        <name>substrate</name>
    </ligand>
</feature>
<evidence type="ECO:0000256" key="2">
    <source>
        <dbReference type="ARBA" id="ARBA00022679"/>
    </source>
</evidence>
<comment type="similarity">
    <text evidence="8">Belongs to the KAE1 / TsaD family.</text>
</comment>
<feature type="binding site" evidence="8">
    <location>
        <position position="115"/>
    </location>
    <ligand>
        <name>Fe cation</name>
        <dbReference type="ChEBI" id="CHEBI:24875"/>
    </ligand>
</feature>
<dbReference type="RefSeq" id="WP_346821955.1">
    <property type="nucleotide sequence ID" value="NZ_JBDKWZ010000007.1"/>
</dbReference>
<evidence type="ECO:0000256" key="8">
    <source>
        <dbReference type="HAMAP-Rule" id="MF_01445"/>
    </source>
</evidence>
<dbReference type="InterPro" id="IPR043129">
    <property type="entry name" value="ATPase_NBD"/>
</dbReference>
<dbReference type="FunFam" id="3.30.420.40:FF:000040">
    <property type="entry name" value="tRNA N6-adenosine threonylcarbamoyltransferase"/>
    <property type="match status" value="1"/>
</dbReference>
<gene>
    <name evidence="8 10" type="primary">tsaD</name>
    <name evidence="10" type="ORF">AAG747_13375</name>
</gene>
<feature type="binding site" evidence="8">
    <location>
        <position position="180"/>
    </location>
    <ligand>
        <name>substrate</name>
    </ligand>
</feature>
<keyword evidence="4 8" id="KW-0479">Metal-binding</keyword>
<dbReference type="InterPro" id="IPR017860">
    <property type="entry name" value="Peptidase_M22_CS"/>
</dbReference>
<dbReference type="NCBIfam" id="TIGR00329">
    <property type="entry name" value="gcp_kae1"/>
    <property type="match status" value="1"/>
</dbReference>
<feature type="binding site" evidence="8">
    <location>
        <position position="111"/>
    </location>
    <ligand>
        <name>Fe cation</name>
        <dbReference type="ChEBI" id="CHEBI:24875"/>
    </ligand>
</feature>
<evidence type="ECO:0000313" key="11">
    <source>
        <dbReference type="Proteomes" id="UP001403385"/>
    </source>
</evidence>
<evidence type="ECO:0000313" key="10">
    <source>
        <dbReference type="EMBL" id="MEN7548907.1"/>
    </source>
</evidence>
<keyword evidence="2 8" id="KW-0808">Transferase</keyword>
<evidence type="ECO:0000256" key="3">
    <source>
        <dbReference type="ARBA" id="ARBA00022694"/>
    </source>
</evidence>
<sequence length="337" mass="36726">MDIKLLAIESSCDETSASVIINGKIINNIIATQDVHRKYGGVVPELASRAHQKNIVPVVDEALRQAGIAKSELSAIAFTQGPGLLGALLVGASFAKAMAMALQVPLIGVNHMQAHILAHFIEEPKPEFPFLCLTVSGGHTQIVLVKSPLEMEVLGETQDDAVGEAFDKTAKIIGLPYPGGPLIDQYAQKGNPLRFEFPETSTPGLNFSFSGIKTAILYFLQREVKKDPDFVKNNLEDICASVQHTLIKMLMQKLKKAARQHHIKHIGIAGGVSANSGLRSTLLQEGEKRGWTTFIPQFEYCTDNAAMIAMAAHYKFLEKEFVGLDAVPNPRMKFHGT</sequence>
<dbReference type="CDD" id="cd24133">
    <property type="entry name" value="ASKHA_NBD_TsaD_bac"/>
    <property type="match status" value="1"/>
</dbReference>
<feature type="binding site" evidence="8">
    <location>
        <begin position="134"/>
        <end position="138"/>
    </location>
    <ligand>
        <name>substrate</name>
    </ligand>
</feature>
<dbReference type="PANTHER" id="PTHR11735">
    <property type="entry name" value="TRNA N6-ADENOSINE THREONYLCARBAMOYLTRANSFERASE"/>
    <property type="match status" value="1"/>
</dbReference>
<evidence type="ECO:0000256" key="4">
    <source>
        <dbReference type="ARBA" id="ARBA00022723"/>
    </source>
</evidence>
<keyword evidence="6 8" id="KW-0012">Acyltransferase</keyword>
<evidence type="ECO:0000256" key="7">
    <source>
        <dbReference type="ARBA" id="ARBA00048117"/>
    </source>
</evidence>
<keyword evidence="3 8" id="KW-0819">tRNA processing</keyword>
<dbReference type="InterPro" id="IPR017861">
    <property type="entry name" value="KAE1/TsaD"/>
</dbReference>
<comment type="subcellular location">
    <subcellularLocation>
        <location evidence="8">Cytoplasm</location>
    </subcellularLocation>
</comment>
<proteinExistence type="inferred from homology"/>
<dbReference type="Proteomes" id="UP001403385">
    <property type="component" value="Unassembled WGS sequence"/>
</dbReference>
<comment type="function">
    <text evidence="8">Required for the formation of a threonylcarbamoyl group on adenosine at position 37 (t(6)A37) in tRNAs that read codons beginning with adenine. Is involved in the transfer of the threonylcarbamoyl moiety of threonylcarbamoyl-AMP (TC-AMP) to the N6 group of A37, together with TsaE and TsaB. TsaD likely plays a direct catalytic role in this reaction.</text>
</comment>
<dbReference type="Pfam" id="PF00814">
    <property type="entry name" value="TsaD"/>
    <property type="match status" value="1"/>
</dbReference>
<dbReference type="GO" id="GO:0005506">
    <property type="term" value="F:iron ion binding"/>
    <property type="evidence" value="ECO:0007669"/>
    <property type="project" value="UniProtKB-UniRule"/>
</dbReference>